<evidence type="ECO:0000313" key="2">
    <source>
        <dbReference type="EMBL" id="KAF2137191.1"/>
    </source>
</evidence>
<dbReference type="InterPro" id="IPR052358">
    <property type="entry name" value="Aro_Compnd_Degr_Hydrolases"/>
</dbReference>
<dbReference type="EMBL" id="ML995505">
    <property type="protein sequence ID" value="KAF2137191.1"/>
    <property type="molecule type" value="Genomic_DNA"/>
</dbReference>
<evidence type="ECO:0000259" key="1">
    <source>
        <dbReference type="Pfam" id="PF04909"/>
    </source>
</evidence>
<dbReference type="OrthoDB" id="2135488at2759"/>
<dbReference type="InterPro" id="IPR006680">
    <property type="entry name" value="Amidohydro-rel"/>
</dbReference>
<accession>A0A6A6B377</accession>
<keyword evidence="3" id="KW-1185">Reference proteome</keyword>
<dbReference type="AlphaFoldDB" id="A0A6A6B377"/>
<sequence>MAVRNPLQAILPEGSWDCHHHIFERLAAEFPYAPDRHLTPPPATVAKFLEFKQKVGVSNSVLTHGLSYGSDCSSLGAFISRIGKSSTKGIGVIDPDFVSDEELDILKAAGVCGIRVNLYKYKAMDDVELQKVALRAHANRIIGRCPGWSLTITHTHPEFWAELRPLVERELVPAGIPLVTDHFALLKGKSMLPDFCNGDVTAQPGFRDITELLRKGILWVKISAPYRVSEIEPNYADLEPLVRGLVDANPRRIIWGSDWPHTPRMKVRLPGEALKETPYLKVDDVGWLTSLRSWLSEEEWMNMMVYNSRELYGQV</sequence>
<evidence type="ECO:0000313" key="3">
    <source>
        <dbReference type="Proteomes" id="UP000799438"/>
    </source>
</evidence>
<protein>
    <recommendedName>
        <fullName evidence="1">Amidohydrolase-related domain-containing protein</fullName>
    </recommendedName>
</protein>
<dbReference type="Gene3D" id="3.20.20.140">
    <property type="entry name" value="Metal-dependent hydrolases"/>
    <property type="match status" value="1"/>
</dbReference>
<dbReference type="SUPFAM" id="SSF51556">
    <property type="entry name" value="Metallo-dependent hydrolases"/>
    <property type="match status" value="1"/>
</dbReference>
<name>A0A6A6B377_9PEZI</name>
<reference evidence="2" key="1">
    <citation type="journal article" date="2020" name="Stud. Mycol.">
        <title>101 Dothideomycetes genomes: a test case for predicting lifestyles and emergence of pathogens.</title>
        <authorList>
            <person name="Haridas S."/>
            <person name="Albert R."/>
            <person name="Binder M."/>
            <person name="Bloem J."/>
            <person name="Labutti K."/>
            <person name="Salamov A."/>
            <person name="Andreopoulos B."/>
            <person name="Baker S."/>
            <person name="Barry K."/>
            <person name="Bills G."/>
            <person name="Bluhm B."/>
            <person name="Cannon C."/>
            <person name="Castanera R."/>
            <person name="Culley D."/>
            <person name="Daum C."/>
            <person name="Ezra D."/>
            <person name="Gonzalez J."/>
            <person name="Henrissat B."/>
            <person name="Kuo A."/>
            <person name="Liang C."/>
            <person name="Lipzen A."/>
            <person name="Lutzoni F."/>
            <person name="Magnuson J."/>
            <person name="Mondo S."/>
            <person name="Nolan M."/>
            <person name="Ohm R."/>
            <person name="Pangilinan J."/>
            <person name="Park H.-J."/>
            <person name="Ramirez L."/>
            <person name="Alfaro M."/>
            <person name="Sun H."/>
            <person name="Tritt A."/>
            <person name="Yoshinaga Y."/>
            <person name="Zwiers L.-H."/>
            <person name="Turgeon B."/>
            <person name="Goodwin S."/>
            <person name="Spatafora J."/>
            <person name="Crous P."/>
            <person name="Grigoriev I."/>
        </authorList>
    </citation>
    <scope>NUCLEOTIDE SEQUENCE</scope>
    <source>
        <strain evidence="2">CBS 121167</strain>
    </source>
</reference>
<gene>
    <name evidence="2" type="ORF">K452DRAFT_362005</name>
</gene>
<dbReference type="InterPro" id="IPR032466">
    <property type="entry name" value="Metal_Hydrolase"/>
</dbReference>
<dbReference type="PANTHER" id="PTHR35563">
    <property type="entry name" value="BARREL METAL-DEPENDENT HYDROLASE, PUTATIVE (AFU_ORTHOLOGUE AFUA_1G16240)-RELATED"/>
    <property type="match status" value="1"/>
</dbReference>
<organism evidence="2 3">
    <name type="scientific">Aplosporella prunicola CBS 121167</name>
    <dbReference type="NCBI Taxonomy" id="1176127"/>
    <lineage>
        <taxon>Eukaryota</taxon>
        <taxon>Fungi</taxon>
        <taxon>Dikarya</taxon>
        <taxon>Ascomycota</taxon>
        <taxon>Pezizomycotina</taxon>
        <taxon>Dothideomycetes</taxon>
        <taxon>Dothideomycetes incertae sedis</taxon>
        <taxon>Botryosphaeriales</taxon>
        <taxon>Aplosporellaceae</taxon>
        <taxon>Aplosporella</taxon>
    </lineage>
</organism>
<dbReference type="RefSeq" id="XP_033392909.1">
    <property type="nucleotide sequence ID" value="XM_033546466.1"/>
</dbReference>
<dbReference type="PANTHER" id="PTHR35563:SF2">
    <property type="entry name" value="BARREL METAL-DEPENDENT HYDROLASE, PUTATIVE (AFU_ORTHOLOGUE AFUA_1G16240)-RELATED"/>
    <property type="match status" value="1"/>
</dbReference>
<proteinExistence type="predicted"/>
<dbReference type="GO" id="GO:0016787">
    <property type="term" value="F:hydrolase activity"/>
    <property type="evidence" value="ECO:0007669"/>
    <property type="project" value="InterPro"/>
</dbReference>
<feature type="domain" description="Amidohydrolase-related" evidence="1">
    <location>
        <begin position="16"/>
        <end position="313"/>
    </location>
</feature>
<dbReference type="Pfam" id="PF04909">
    <property type="entry name" value="Amidohydro_2"/>
    <property type="match status" value="1"/>
</dbReference>
<dbReference type="Proteomes" id="UP000799438">
    <property type="component" value="Unassembled WGS sequence"/>
</dbReference>
<dbReference type="GeneID" id="54303972"/>